<sequence>MMDVKPTIIGLIPQNTVVIAVPPGKLLGISDTYTMHLQLELTGTVPAVAGVRLFIVNNDIYRFADGANEIRHTYPMAALLQKVKPEFQVRNIKHFSKKAPDLLLAVFAWEVNTGEDMADSHGGKFPVTITGGVMNFTKFK</sequence>
<evidence type="ECO:0000313" key="1">
    <source>
        <dbReference type="EMBL" id="MET6997577.1"/>
    </source>
</evidence>
<protein>
    <submittedName>
        <fullName evidence="1">Uncharacterized protein</fullName>
    </submittedName>
</protein>
<keyword evidence="2" id="KW-1185">Reference proteome</keyword>
<proteinExistence type="predicted"/>
<gene>
    <name evidence="1" type="ORF">ABR189_09370</name>
</gene>
<dbReference type="Proteomes" id="UP001549749">
    <property type="component" value="Unassembled WGS sequence"/>
</dbReference>
<organism evidence="1 2">
    <name type="scientific">Chitinophaga defluvii</name>
    <dbReference type="NCBI Taxonomy" id="3163343"/>
    <lineage>
        <taxon>Bacteria</taxon>
        <taxon>Pseudomonadati</taxon>
        <taxon>Bacteroidota</taxon>
        <taxon>Chitinophagia</taxon>
        <taxon>Chitinophagales</taxon>
        <taxon>Chitinophagaceae</taxon>
        <taxon>Chitinophaga</taxon>
    </lineage>
</organism>
<reference evidence="1 2" key="1">
    <citation type="submission" date="2024-06" db="EMBL/GenBank/DDBJ databases">
        <title>Chitinophaga defluvii sp. nov., isolated from municipal sewage.</title>
        <authorList>
            <person name="Zhang L."/>
        </authorList>
    </citation>
    <scope>NUCLEOTIDE SEQUENCE [LARGE SCALE GENOMIC DNA]</scope>
    <source>
        <strain evidence="1 2">H8</strain>
    </source>
</reference>
<evidence type="ECO:0000313" key="2">
    <source>
        <dbReference type="Proteomes" id="UP001549749"/>
    </source>
</evidence>
<dbReference type="EMBL" id="JBEXAC010000001">
    <property type="protein sequence ID" value="MET6997577.1"/>
    <property type="molecule type" value="Genomic_DNA"/>
</dbReference>
<accession>A0ABV2T3F4</accession>
<comment type="caution">
    <text evidence="1">The sequence shown here is derived from an EMBL/GenBank/DDBJ whole genome shotgun (WGS) entry which is preliminary data.</text>
</comment>
<name>A0ABV2T3F4_9BACT</name>
<dbReference type="RefSeq" id="WP_354660212.1">
    <property type="nucleotide sequence ID" value="NZ_JBEXAC010000001.1"/>
</dbReference>